<proteinExistence type="predicted"/>
<dbReference type="GO" id="GO:0003676">
    <property type="term" value="F:nucleic acid binding"/>
    <property type="evidence" value="ECO:0007669"/>
    <property type="project" value="InterPro"/>
</dbReference>
<dbReference type="GO" id="GO:0015074">
    <property type="term" value="P:DNA integration"/>
    <property type="evidence" value="ECO:0007669"/>
    <property type="project" value="InterPro"/>
</dbReference>
<keyword evidence="3" id="KW-1185">Reference proteome</keyword>
<reference evidence="2 3" key="1">
    <citation type="journal article" date="2017" name="Genome Biol. Evol.">
        <title>Phytophthora megakarya and P. palmivora, closely related causal agents of cacao black pod rot, underwent increases in genome sizes and gene numbers by different mechanisms.</title>
        <authorList>
            <person name="Ali S.S."/>
            <person name="Shao J."/>
            <person name="Lary D.J."/>
            <person name="Kronmiller B."/>
            <person name="Shen D."/>
            <person name="Strem M.D."/>
            <person name="Amoako-Attah I."/>
            <person name="Akrofi A.Y."/>
            <person name="Begoude B.A."/>
            <person name="Ten Hoopen G.M."/>
            <person name="Coulibaly K."/>
            <person name="Kebe B.I."/>
            <person name="Melnick R.L."/>
            <person name="Guiltinan M.J."/>
            <person name="Tyler B.M."/>
            <person name="Meinhardt L.W."/>
            <person name="Bailey B.A."/>
        </authorList>
    </citation>
    <scope>NUCLEOTIDE SEQUENCE [LARGE SCALE GENOMIC DNA]</scope>
    <source>
        <strain evidence="3">sbr112.9</strain>
    </source>
</reference>
<dbReference type="AlphaFoldDB" id="A0A2P4X9I3"/>
<dbReference type="Gene3D" id="3.30.420.10">
    <property type="entry name" value="Ribonuclease H-like superfamily/Ribonuclease H"/>
    <property type="match status" value="1"/>
</dbReference>
<feature type="domain" description="Integrase catalytic" evidence="1">
    <location>
        <begin position="11"/>
        <end position="118"/>
    </location>
</feature>
<sequence length="118" mass="12997">MKPSGHALAPLQSLPMPADFWKSIGRNFGIGLMADDKGDTGILVFVCRLSKMAHLAPARDKATGNILHSYSVFRCHRLPETIVSDRDLPFRGAFWDTLFQLLGTKLTMSTADHPQTDG</sequence>
<dbReference type="SUPFAM" id="SSF53098">
    <property type="entry name" value="Ribonuclease H-like"/>
    <property type="match status" value="1"/>
</dbReference>
<gene>
    <name evidence="2" type="ORF">PHPALM_28698</name>
</gene>
<dbReference type="PANTHER" id="PTHR35046:SF18">
    <property type="entry name" value="RNA-DIRECTED DNA POLYMERASE"/>
    <property type="match status" value="1"/>
</dbReference>
<dbReference type="EMBL" id="NCKW01015639">
    <property type="protein sequence ID" value="POM62179.1"/>
    <property type="molecule type" value="Genomic_DNA"/>
</dbReference>
<dbReference type="PROSITE" id="PS50994">
    <property type="entry name" value="INTEGRASE"/>
    <property type="match status" value="1"/>
</dbReference>
<evidence type="ECO:0000313" key="2">
    <source>
        <dbReference type="EMBL" id="POM62179.1"/>
    </source>
</evidence>
<evidence type="ECO:0000259" key="1">
    <source>
        <dbReference type="PROSITE" id="PS50994"/>
    </source>
</evidence>
<dbReference type="InterPro" id="IPR001584">
    <property type="entry name" value="Integrase_cat-core"/>
</dbReference>
<dbReference type="PANTHER" id="PTHR35046">
    <property type="entry name" value="ZINC KNUCKLE (CCHC-TYPE) FAMILY PROTEIN"/>
    <property type="match status" value="1"/>
</dbReference>
<name>A0A2P4X9I3_9STRA</name>
<protein>
    <submittedName>
        <fullName evidence="2">DNA/RNA polymerase</fullName>
    </submittedName>
</protein>
<dbReference type="InterPro" id="IPR036397">
    <property type="entry name" value="RNaseH_sf"/>
</dbReference>
<evidence type="ECO:0000313" key="3">
    <source>
        <dbReference type="Proteomes" id="UP000237271"/>
    </source>
</evidence>
<accession>A0A2P4X9I3</accession>
<dbReference type="OrthoDB" id="3227343at2759"/>
<dbReference type="Proteomes" id="UP000237271">
    <property type="component" value="Unassembled WGS sequence"/>
</dbReference>
<dbReference type="InterPro" id="IPR012337">
    <property type="entry name" value="RNaseH-like_sf"/>
</dbReference>
<organism evidence="2 3">
    <name type="scientific">Phytophthora palmivora</name>
    <dbReference type="NCBI Taxonomy" id="4796"/>
    <lineage>
        <taxon>Eukaryota</taxon>
        <taxon>Sar</taxon>
        <taxon>Stramenopiles</taxon>
        <taxon>Oomycota</taxon>
        <taxon>Peronosporomycetes</taxon>
        <taxon>Peronosporales</taxon>
        <taxon>Peronosporaceae</taxon>
        <taxon>Phytophthora</taxon>
    </lineage>
</organism>
<comment type="caution">
    <text evidence="2">The sequence shown here is derived from an EMBL/GenBank/DDBJ whole genome shotgun (WGS) entry which is preliminary data.</text>
</comment>